<protein>
    <submittedName>
        <fullName evidence="2">Uncharacterized protein</fullName>
    </submittedName>
</protein>
<evidence type="ECO:0000256" key="1">
    <source>
        <dbReference type="SAM" id="Phobius"/>
    </source>
</evidence>
<reference evidence="2" key="1">
    <citation type="submission" date="2006-06" db="EMBL/GenBank/DDBJ databases">
        <title>Complete sequence of chromosome 1 of Methanosarcina barkeri str. fusaro.</title>
        <authorList>
            <person name="Copeland A."/>
            <person name="Lucas S."/>
            <person name="Lapidus A."/>
            <person name="Barry K."/>
            <person name="Detter J.C."/>
            <person name="Glavina T."/>
            <person name="Hammon N."/>
            <person name="Israni S."/>
            <person name="Pitluck S."/>
            <person name="Goodwin L.A."/>
            <person name="Saunders E.H."/>
            <person name="Schmutz J."/>
            <person name="Larimer F."/>
            <person name="Land M."/>
            <person name="Anderson I."/>
            <person name="Richardson P."/>
        </authorList>
    </citation>
    <scope>NUCLEOTIDE SEQUENCE</scope>
    <source>
        <strain evidence="2">Fusaro</strain>
    </source>
</reference>
<name>Q467N5_METBF</name>
<feature type="transmembrane region" description="Helical" evidence="1">
    <location>
        <begin position="20"/>
        <end position="37"/>
    </location>
</feature>
<proteinExistence type="predicted"/>
<accession>Q467N5</accession>
<gene>
    <name evidence="2" type="ordered locus">Mbar_A3013</name>
</gene>
<keyword evidence="1" id="KW-0812">Transmembrane</keyword>
<dbReference type="EMBL" id="CP000099">
    <property type="protein sequence ID" value="AAZ71907.1"/>
    <property type="molecule type" value="Genomic_DNA"/>
</dbReference>
<sequence>MIFYKKILKANRKMKFMRKLQDFIATIFAMSSYIKLLQINLNVLLQFSSMFCCPAYKLMKKSYKFWRILTFQCQVKSRNWIKALEDNTLKPIFVEGNGSYGRPEDLLRKLPSK</sequence>
<dbReference type="PaxDb" id="269797-Mbar_A3013"/>
<keyword evidence="1" id="KW-1133">Transmembrane helix</keyword>
<organism evidence="2">
    <name type="scientific">Methanosarcina barkeri (strain Fusaro / DSM 804)</name>
    <dbReference type="NCBI Taxonomy" id="269797"/>
    <lineage>
        <taxon>Archaea</taxon>
        <taxon>Methanobacteriati</taxon>
        <taxon>Methanobacteriota</taxon>
        <taxon>Stenosarchaea group</taxon>
        <taxon>Methanomicrobia</taxon>
        <taxon>Methanosarcinales</taxon>
        <taxon>Methanosarcinaceae</taxon>
        <taxon>Methanosarcina</taxon>
    </lineage>
</organism>
<evidence type="ECO:0000313" key="2">
    <source>
        <dbReference type="EMBL" id="AAZ71907.1"/>
    </source>
</evidence>
<keyword evidence="1" id="KW-0472">Membrane</keyword>
<dbReference type="KEGG" id="mba:Mbar_A3013"/>
<dbReference type="HOGENOM" id="CLU_2127811_0_0_2"/>
<dbReference type="AlphaFoldDB" id="Q467N5"/>